<name>A0A6N3E4Y2_FLAPL</name>
<keyword evidence="1" id="KW-1133">Transmembrane helix</keyword>
<evidence type="ECO:0000256" key="1">
    <source>
        <dbReference type="SAM" id="Phobius"/>
    </source>
</evidence>
<feature type="transmembrane region" description="Helical" evidence="1">
    <location>
        <begin position="116"/>
        <end position="135"/>
    </location>
</feature>
<feature type="transmembrane region" description="Helical" evidence="1">
    <location>
        <begin position="155"/>
        <end position="179"/>
    </location>
</feature>
<reference evidence="2" key="1">
    <citation type="submission" date="2019-11" db="EMBL/GenBank/DDBJ databases">
        <authorList>
            <person name="Feng L."/>
        </authorList>
    </citation>
    <scope>NUCLEOTIDE SEQUENCE</scope>
    <source>
        <strain evidence="2">FplautiiLFYP42</strain>
    </source>
</reference>
<dbReference type="AlphaFoldDB" id="A0A6N3E4Y2"/>
<dbReference type="EMBL" id="CACRUB010000035">
    <property type="protein sequence ID" value="VYU33771.1"/>
    <property type="molecule type" value="Genomic_DNA"/>
</dbReference>
<protein>
    <recommendedName>
        <fullName evidence="3">DUF2812 domain-containing protein</fullName>
    </recommendedName>
</protein>
<accession>A0A6N3E4Y2</accession>
<gene>
    <name evidence="2" type="ORF">FPLFYP42_01968</name>
</gene>
<proteinExistence type="predicted"/>
<dbReference type="RefSeq" id="WP_243283941.1">
    <property type="nucleotide sequence ID" value="NZ_CACRUB010000035.1"/>
</dbReference>
<sequence length="311" mass="35132">MKRRFSLFTYPMMDMKAAKAELNRRAAAGWQMEKVWMGVLAVFVPAHVPVCYCIDWSDPGRDDGPDYRALLADAGWRLRQRVTCQNIYEAPAGTTPIQTDSGLEYRRFRDRALRRMGVGAALLLGGLLWAGRLLLRLGQWRRGADGRTLPAPGRWSALAAAVCGLAGRLVLGAACLTFLMDVVQSALRGEWLLLLAAHTSWIEEPYRVEFKEETYYTLEEKIADSWTLPWPWLADWTAEWCRRQLGAAGQPPLEGYEGVWHIRSGERTETADRGESGWVLQRGNTVFRMKNGALPDGMWLDEVLSRLEGET</sequence>
<keyword evidence="1" id="KW-0812">Transmembrane</keyword>
<evidence type="ECO:0000313" key="2">
    <source>
        <dbReference type="EMBL" id="VYU33771.1"/>
    </source>
</evidence>
<organism evidence="2">
    <name type="scientific">Flavonifractor plautii</name>
    <name type="common">Fusobacterium plautii</name>
    <dbReference type="NCBI Taxonomy" id="292800"/>
    <lineage>
        <taxon>Bacteria</taxon>
        <taxon>Bacillati</taxon>
        <taxon>Bacillota</taxon>
        <taxon>Clostridia</taxon>
        <taxon>Eubacteriales</taxon>
        <taxon>Oscillospiraceae</taxon>
        <taxon>Flavonifractor</taxon>
    </lineage>
</organism>
<evidence type="ECO:0008006" key="3">
    <source>
        <dbReference type="Google" id="ProtNLM"/>
    </source>
</evidence>
<keyword evidence="1" id="KW-0472">Membrane</keyword>